<reference evidence="12" key="1">
    <citation type="submission" date="2007-04" db="EMBL/GenBank/DDBJ databases">
        <title>Annotation of Pediculus humanus corporis strain USDA.</title>
        <authorList>
            <person name="Kirkness E."/>
            <person name="Hannick L."/>
            <person name="Hass B."/>
            <person name="Bruggner R."/>
            <person name="Lawson D."/>
            <person name="Bidwell S."/>
            <person name="Joardar V."/>
            <person name="Caler E."/>
            <person name="Walenz B."/>
            <person name="Inman J."/>
            <person name="Schobel S."/>
            <person name="Galinsky K."/>
            <person name="Amedeo P."/>
            <person name="Strausberg R."/>
        </authorList>
    </citation>
    <scope>NUCLEOTIDE SEQUENCE</scope>
    <source>
        <strain evidence="12">USDA</strain>
    </source>
</reference>
<dbReference type="KEGG" id="phu:Phum_PHUM576060"/>
<dbReference type="Pfam" id="PF00153">
    <property type="entry name" value="Mito_carr"/>
    <property type="match status" value="3"/>
</dbReference>
<evidence type="ECO:0000256" key="8">
    <source>
        <dbReference type="PROSITE-ProRule" id="PRU00282"/>
    </source>
</evidence>
<dbReference type="EMBL" id="DS235870">
    <property type="protein sequence ID" value="EEB19454.1"/>
    <property type="molecule type" value="Genomic_DNA"/>
</dbReference>
<feature type="transmembrane region" description="Helical" evidence="11">
    <location>
        <begin position="70"/>
        <end position="90"/>
    </location>
</feature>
<evidence type="ECO:0000313" key="13">
    <source>
        <dbReference type="EnsemblMetazoa" id="PHUM576060-PA"/>
    </source>
</evidence>
<evidence type="ECO:0000313" key="12">
    <source>
        <dbReference type="EMBL" id="EEB19454.1"/>
    </source>
</evidence>
<proteinExistence type="inferred from homology"/>
<reference evidence="13" key="3">
    <citation type="submission" date="2020-05" db="UniProtKB">
        <authorList>
            <consortium name="EnsemblMetazoa"/>
        </authorList>
    </citation>
    <scope>IDENTIFICATION</scope>
    <source>
        <strain evidence="13">USDA</strain>
    </source>
</reference>
<reference evidence="12" key="2">
    <citation type="submission" date="2007-04" db="EMBL/GenBank/DDBJ databases">
        <title>The genome of the human body louse.</title>
        <authorList>
            <consortium name="The Human Body Louse Genome Consortium"/>
            <person name="Kirkness E."/>
            <person name="Walenz B."/>
            <person name="Hass B."/>
            <person name="Bruggner R."/>
            <person name="Strausberg R."/>
        </authorList>
    </citation>
    <scope>NUCLEOTIDE SEQUENCE</scope>
    <source>
        <strain evidence="12">USDA</strain>
    </source>
</reference>
<dbReference type="VEuPathDB" id="VectorBase:PHUM576060"/>
<dbReference type="OMA" id="IGPRTMW"/>
<dbReference type="InterPro" id="IPR018108">
    <property type="entry name" value="MCP_transmembrane"/>
</dbReference>
<evidence type="ECO:0000256" key="10">
    <source>
        <dbReference type="SAM" id="MobiDB-lite"/>
    </source>
</evidence>
<dbReference type="SUPFAM" id="SSF103506">
    <property type="entry name" value="Mitochondrial carrier"/>
    <property type="match status" value="1"/>
</dbReference>
<dbReference type="Gene3D" id="1.50.40.10">
    <property type="entry name" value="Mitochondrial carrier domain"/>
    <property type="match status" value="1"/>
</dbReference>
<feature type="repeat" description="Solcar" evidence="8">
    <location>
        <begin position="198"/>
        <end position="288"/>
    </location>
</feature>
<dbReference type="HOGENOM" id="CLU_015166_3_0_1"/>
<dbReference type="OrthoDB" id="276989at2759"/>
<dbReference type="GO" id="GO:0016020">
    <property type="term" value="C:membrane"/>
    <property type="evidence" value="ECO:0007669"/>
    <property type="project" value="UniProtKB-SubCell"/>
</dbReference>
<feature type="region of interest" description="Disordered" evidence="10">
    <location>
        <begin position="339"/>
        <end position="377"/>
    </location>
</feature>
<dbReference type="InterPro" id="IPR023395">
    <property type="entry name" value="MCP_dom_sf"/>
</dbReference>
<comment type="similarity">
    <text evidence="2 9">Belongs to the mitochondrial carrier (TC 2.A.29) family.</text>
</comment>
<feature type="repeat" description="Solcar" evidence="8">
    <location>
        <begin position="26"/>
        <end position="99"/>
    </location>
</feature>
<evidence type="ECO:0000256" key="11">
    <source>
        <dbReference type="SAM" id="Phobius"/>
    </source>
</evidence>
<keyword evidence="3 9" id="KW-0813">Transport</keyword>
<feature type="transmembrane region" description="Helical" evidence="11">
    <location>
        <begin position="259"/>
        <end position="279"/>
    </location>
</feature>
<comment type="subcellular location">
    <subcellularLocation>
        <location evidence="1">Membrane</location>
        <topology evidence="1">Multi-pass membrane protein</topology>
    </subcellularLocation>
</comment>
<dbReference type="RefSeq" id="XP_002432192.1">
    <property type="nucleotide sequence ID" value="XM_002432147.1"/>
</dbReference>
<dbReference type="AlphaFoldDB" id="E0W1E8"/>
<evidence type="ECO:0000313" key="14">
    <source>
        <dbReference type="Proteomes" id="UP000009046"/>
    </source>
</evidence>
<dbReference type="PROSITE" id="PS50920">
    <property type="entry name" value="SOLCAR"/>
    <property type="match status" value="3"/>
</dbReference>
<keyword evidence="7 8" id="KW-0472">Membrane</keyword>
<gene>
    <name evidence="13" type="primary">8239529</name>
    <name evidence="12" type="ORF">Phum_PHUM576060</name>
</gene>
<feature type="repeat" description="Solcar" evidence="8">
    <location>
        <begin position="107"/>
        <end position="188"/>
    </location>
</feature>
<keyword evidence="5" id="KW-0677">Repeat</keyword>
<feature type="compositionally biased region" description="Basic and acidic residues" evidence="10">
    <location>
        <begin position="339"/>
        <end position="368"/>
    </location>
</feature>
<name>E0W1E8_PEDHC</name>
<dbReference type="STRING" id="121224.E0W1E8"/>
<sequence>MDEKYDDRVSLSENATRFIKKRISDIGPTLDSDDSGIAGVFVDFTLYPLDTIKTRLQSKYGFRASGGFRGIYKGIVPVILCSAPLSALFFATYNTMVNTLKTENSALNPVVYIVSASAAELIGSIVRVPLEVVKQRKQTSNTRSAFIVRQTLKKEGVYGLYRGFWSTLWREIPFAAIQYPVWEVMINEYMAFQDGKSLNTFQTALCGAFAGAIAAAFTTPMDVIKTRIMLEEKEKIEKIKKNLNWNMAKQVYSQKGIRGLFAGIIPRILWITLGGFLYFGAYEKTKLVFEEKCEKIKTDNKSKLGNMAPTYIKEETHNNNSIFSKEKICNLFIEYQEQSHEKRNDETNEKEIQNLQDSKEELNEKNDDILSQDTAKQ</sequence>
<dbReference type="EnsemblMetazoa" id="PHUM576060-RA">
    <property type="protein sequence ID" value="PHUM576060-PA"/>
    <property type="gene ID" value="PHUM576060"/>
</dbReference>
<keyword evidence="6 11" id="KW-1133">Transmembrane helix</keyword>
<evidence type="ECO:0000256" key="5">
    <source>
        <dbReference type="ARBA" id="ARBA00022737"/>
    </source>
</evidence>
<evidence type="ECO:0000256" key="3">
    <source>
        <dbReference type="ARBA" id="ARBA00022448"/>
    </source>
</evidence>
<evidence type="ECO:0000256" key="1">
    <source>
        <dbReference type="ARBA" id="ARBA00004141"/>
    </source>
</evidence>
<dbReference type="Proteomes" id="UP000009046">
    <property type="component" value="Unassembled WGS sequence"/>
</dbReference>
<dbReference type="PANTHER" id="PTHR45667">
    <property type="entry name" value="S-ADENOSYLMETHIONINE MITOCHONDRIAL CARRIER PROTEIN"/>
    <property type="match status" value="1"/>
</dbReference>
<organism>
    <name type="scientific">Pediculus humanus subsp. corporis</name>
    <name type="common">Body louse</name>
    <dbReference type="NCBI Taxonomy" id="121224"/>
    <lineage>
        <taxon>Eukaryota</taxon>
        <taxon>Metazoa</taxon>
        <taxon>Ecdysozoa</taxon>
        <taxon>Arthropoda</taxon>
        <taxon>Hexapoda</taxon>
        <taxon>Insecta</taxon>
        <taxon>Pterygota</taxon>
        <taxon>Neoptera</taxon>
        <taxon>Paraneoptera</taxon>
        <taxon>Psocodea</taxon>
        <taxon>Troctomorpha</taxon>
        <taxon>Phthiraptera</taxon>
        <taxon>Anoplura</taxon>
        <taxon>Pediculidae</taxon>
        <taxon>Pediculus</taxon>
    </lineage>
</organism>
<feature type="transmembrane region" description="Helical" evidence="11">
    <location>
        <begin position="110"/>
        <end position="130"/>
    </location>
</feature>
<evidence type="ECO:0000256" key="7">
    <source>
        <dbReference type="ARBA" id="ARBA00023136"/>
    </source>
</evidence>
<accession>E0W1E8</accession>
<evidence type="ECO:0000256" key="9">
    <source>
        <dbReference type="RuleBase" id="RU000488"/>
    </source>
</evidence>
<keyword evidence="4 8" id="KW-0812">Transmembrane</keyword>
<dbReference type="eggNOG" id="KOG0768">
    <property type="taxonomic scope" value="Eukaryota"/>
</dbReference>
<evidence type="ECO:0000256" key="2">
    <source>
        <dbReference type="ARBA" id="ARBA00006375"/>
    </source>
</evidence>
<protein>
    <submittedName>
        <fullName evidence="12 13">Mitochondrial carrier protein, putative</fullName>
    </submittedName>
</protein>
<keyword evidence="14" id="KW-1185">Reference proteome</keyword>
<dbReference type="CTD" id="8239529"/>
<evidence type="ECO:0000256" key="6">
    <source>
        <dbReference type="ARBA" id="ARBA00022989"/>
    </source>
</evidence>
<evidence type="ECO:0000256" key="4">
    <source>
        <dbReference type="ARBA" id="ARBA00022692"/>
    </source>
</evidence>
<dbReference type="GeneID" id="8239529"/>
<dbReference type="EMBL" id="AAZO01007007">
    <property type="status" value="NOT_ANNOTATED_CDS"/>
    <property type="molecule type" value="Genomic_DNA"/>
</dbReference>
<dbReference type="FunCoup" id="E0W1E8">
    <property type="interactions" value="777"/>
</dbReference>
<dbReference type="InParanoid" id="E0W1E8"/>